<reference evidence="1" key="2">
    <citation type="journal article" date="2015" name="Fish Shellfish Immunol.">
        <title>Early steps in the European eel (Anguilla anguilla)-Vibrio vulnificus interaction in the gills: Role of the RtxA13 toxin.</title>
        <authorList>
            <person name="Callol A."/>
            <person name="Pajuelo D."/>
            <person name="Ebbesson L."/>
            <person name="Teles M."/>
            <person name="MacKenzie S."/>
            <person name="Amaro C."/>
        </authorList>
    </citation>
    <scope>NUCLEOTIDE SEQUENCE</scope>
</reference>
<accession>A0A0E9QVI8</accession>
<sequence>MFYFSQINVSCIKAKIHSYFLWT</sequence>
<proteinExistence type="predicted"/>
<dbReference type="AlphaFoldDB" id="A0A0E9QVI8"/>
<organism evidence="1">
    <name type="scientific">Anguilla anguilla</name>
    <name type="common">European freshwater eel</name>
    <name type="synonym">Muraena anguilla</name>
    <dbReference type="NCBI Taxonomy" id="7936"/>
    <lineage>
        <taxon>Eukaryota</taxon>
        <taxon>Metazoa</taxon>
        <taxon>Chordata</taxon>
        <taxon>Craniata</taxon>
        <taxon>Vertebrata</taxon>
        <taxon>Euteleostomi</taxon>
        <taxon>Actinopterygii</taxon>
        <taxon>Neopterygii</taxon>
        <taxon>Teleostei</taxon>
        <taxon>Anguilliformes</taxon>
        <taxon>Anguillidae</taxon>
        <taxon>Anguilla</taxon>
    </lineage>
</organism>
<dbReference type="EMBL" id="GBXM01088115">
    <property type="protein sequence ID" value="JAH20462.1"/>
    <property type="molecule type" value="Transcribed_RNA"/>
</dbReference>
<name>A0A0E9QVI8_ANGAN</name>
<evidence type="ECO:0000313" key="1">
    <source>
        <dbReference type="EMBL" id="JAH20462.1"/>
    </source>
</evidence>
<reference evidence="1" key="1">
    <citation type="submission" date="2014-11" db="EMBL/GenBank/DDBJ databases">
        <authorList>
            <person name="Amaro Gonzalez C."/>
        </authorList>
    </citation>
    <scope>NUCLEOTIDE SEQUENCE</scope>
</reference>
<protein>
    <submittedName>
        <fullName evidence="1">Uncharacterized protein</fullName>
    </submittedName>
</protein>